<dbReference type="OMA" id="CFHYFCE"/>
<gene>
    <name evidence="8" type="ORF">PGO_126460</name>
</gene>
<proteinExistence type="predicted"/>
<feature type="compositionally biased region" description="Basic and acidic residues" evidence="5">
    <location>
        <begin position="29"/>
        <end position="59"/>
    </location>
</feature>
<accession>A0A1Y1JM25</accession>
<comment type="caution">
    <text evidence="8">The sequence shown here is derived from an EMBL/GenBank/DDBJ whole genome shotgun (WGS) entry which is preliminary data.</text>
</comment>
<dbReference type="RefSeq" id="XP_028545237.1">
    <property type="nucleotide sequence ID" value="XM_028689436.1"/>
</dbReference>
<evidence type="ECO:0000256" key="1">
    <source>
        <dbReference type="ARBA" id="ARBA00022723"/>
    </source>
</evidence>
<sequence>MFRKRTINNLKNRKKTEDIENEEEENEDNREVKKSKREEDPKDITSNGTEEKGTHEKKYNLNKGKSINDNDDSVDDVVCKFLFKKKLKKLNEESNLHLKRKRKLMIQSENENKEENNITEDRIYKGDFSVSKNYGSYEIDQDSKNDYRARMERNIEIGEEILKGNLKDNVYRGKDAHEKSLMMSKDSLAKNKYTGLYGPIRNSGANVRMTLRIDYEPCICKDYKETGYCGFGDTCIYLHDRSDYKSGWKIEQEYEEKRKRNEALRKEKLEKWNEKMLRKLKEKEEKTGNYVDDDGDNGKEEKNEHGPDNKVEKSSHSPSVSSGTEKENSSDSESSDDENNLPFACIKCKKKWRLEMNPSVTECFHYFCEKCFIQMFQKNKKCFKCGLQLNGIMNVAHNIVDILNKKKLSK</sequence>
<feature type="region of interest" description="Disordered" evidence="5">
    <location>
        <begin position="1"/>
        <end position="67"/>
    </location>
</feature>
<dbReference type="SUPFAM" id="SSF90229">
    <property type="entry name" value="CCCH zinc finger"/>
    <property type="match status" value="1"/>
</dbReference>
<feature type="compositionally biased region" description="Basic and acidic residues" evidence="5">
    <location>
        <begin position="296"/>
        <end position="315"/>
    </location>
</feature>
<dbReference type="AlphaFoldDB" id="A0A1Y1JM25"/>
<dbReference type="CDD" id="cd16539">
    <property type="entry name" value="RING-HC_RNF113A_B"/>
    <property type="match status" value="1"/>
</dbReference>
<name>A0A1Y1JM25_PLAGO</name>
<feature type="zinc finger region" description="C3H1-type" evidence="4">
    <location>
        <begin position="219"/>
        <end position="242"/>
    </location>
</feature>
<organism evidence="8 9">
    <name type="scientific">Plasmodium gonderi</name>
    <dbReference type="NCBI Taxonomy" id="77519"/>
    <lineage>
        <taxon>Eukaryota</taxon>
        <taxon>Sar</taxon>
        <taxon>Alveolata</taxon>
        <taxon>Apicomplexa</taxon>
        <taxon>Aconoidasida</taxon>
        <taxon>Haemosporida</taxon>
        <taxon>Plasmodiidae</taxon>
        <taxon>Plasmodium</taxon>
        <taxon>Plasmodium (Plasmodium)</taxon>
    </lineage>
</organism>
<dbReference type="InterPro" id="IPR039971">
    <property type="entry name" value="CWC24-like"/>
</dbReference>
<feature type="domain" description="C3H1-type" evidence="7">
    <location>
        <begin position="219"/>
        <end position="242"/>
    </location>
</feature>
<evidence type="ECO:0000256" key="5">
    <source>
        <dbReference type="SAM" id="MobiDB-lite"/>
    </source>
</evidence>
<dbReference type="PANTHER" id="PTHR12930">
    <property type="entry name" value="ZINC FINGER PROTEIN 183"/>
    <property type="match status" value="1"/>
</dbReference>
<dbReference type="SMART" id="SM00356">
    <property type="entry name" value="ZnF_C3H1"/>
    <property type="match status" value="1"/>
</dbReference>
<dbReference type="InterPro" id="IPR036855">
    <property type="entry name" value="Znf_CCCH_sf"/>
</dbReference>
<dbReference type="GO" id="GO:0008270">
    <property type="term" value="F:zinc ion binding"/>
    <property type="evidence" value="ECO:0007669"/>
    <property type="project" value="UniProtKB-KW"/>
</dbReference>
<feature type="compositionally biased region" description="Acidic residues" evidence="5">
    <location>
        <begin position="19"/>
        <end position="28"/>
    </location>
</feature>
<keyword evidence="1 4" id="KW-0479">Metal-binding</keyword>
<dbReference type="InterPro" id="IPR001841">
    <property type="entry name" value="Znf_RING"/>
</dbReference>
<feature type="compositionally biased region" description="Basic residues" evidence="5">
    <location>
        <begin position="1"/>
        <end position="14"/>
    </location>
</feature>
<dbReference type="InterPro" id="IPR013083">
    <property type="entry name" value="Znf_RING/FYVE/PHD"/>
</dbReference>
<dbReference type="SUPFAM" id="SSF57850">
    <property type="entry name" value="RING/U-box"/>
    <property type="match status" value="1"/>
</dbReference>
<dbReference type="GO" id="GO:0005684">
    <property type="term" value="C:U2-type spliceosomal complex"/>
    <property type="evidence" value="ECO:0007669"/>
    <property type="project" value="TreeGrafter"/>
</dbReference>
<evidence type="ECO:0000256" key="4">
    <source>
        <dbReference type="PROSITE-ProRule" id="PRU00723"/>
    </source>
</evidence>
<dbReference type="GO" id="GO:0034247">
    <property type="term" value="P:snoRNA splicing"/>
    <property type="evidence" value="ECO:0007669"/>
    <property type="project" value="TreeGrafter"/>
</dbReference>
<evidence type="ECO:0000256" key="3">
    <source>
        <dbReference type="ARBA" id="ARBA00022833"/>
    </source>
</evidence>
<dbReference type="GeneID" id="39749385"/>
<dbReference type="PANTHER" id="PTHR12930:SF0">
    <property type="entry name" value="RING FINGER PROTEIN 113B"/>
    <property type="match status" value="1"/>
</dbReference>
<dbReference type="OrthoDB" id="25761at2759"/>
<dbReference type="EMBL" id="BDQF01000013">
    <property type="protein sequence ID" value="GAW82648.1"/>
    <property type="molecule type" value="Genomic_DNA"/>
</dbReference>
<feature type="region of interest" description="Disordered" evidence="5">
    <location>
        <begin position="283"/>
        <end position="338"/>
    </location>
</feature>
<evidence type="ECO:0000259" key="7">
    <source>
        <dbReference type="PROSITE" id="PS50103"/>
    </source>
</evidence>
<keyword evidence="3 4" id="KW-0862">Zinc</keyword>
<evidence type="ECO:0000313" key="8">
    <source>
        <dbReference type="EMBL" id="GAW82648.1"/>
    </source>
</evidence>
<dbReference type="Gene3D" id="3.30.40.10">
    <property type="entry name" value="Zinc/RING finger domain, C3HC4 (zinc finger)"/>
    <property type="match status" value="1"/>
</dbReference>
<dbReference type="Pfam" id="PF00642">
    <property type="entry name" value="zf-CCCH"/>
    <property type="match status" value="1"/>
</dbReference>
<evidence type="ECO:0000256" key="2">
    <source>
        <dbReference type="ARBA" id="ARBA00022771"/>
    </source>
</evidence>
<keyword evidence="9" id="KW-1185">Reference proteome</keyword>
<dbReference type="PROSITE" id="PS50089">
    <property type="entry name" value="ZF_RING_2"/>
    <property type="match status" value="1"/>
</dbReference>
<protein>
    <recommendedName>
        <fullName evidence="10">Zinc finger protein</fullName>
    </recommendedName>
</protein>
<feature type="domain" description="RING-type" evidence="6">
    <location>
        <begin position="345"/>
        <end position="385"/>
    </location>
</feature>
<keyword evidence="2 4" id="KW-0863">Zinc-finger</keyword>
<reference evidence="9" key="1">
    <citation type="submission" date="2017-04" db="EMBL/GenBank/DDBJ databases">
        <title>Plasmodium gonderi genome.</title>
        <authorList>
            <person name="Arisue N."/>
            <person name="Honma H."/>
            <person name="Kawai S."/>
            <person name="Tougan T."/>
            <person name="Tanabe K."/>
            <person name="Horii T."/>
        </authorList>
    </citation>
    <scope>NUCLEOTIDE SEQUENCE [LARGE SCALE GENOMIC DNA]</scope>
    <source>
        <strain evidence="9">ATCC 30045</strain>
    </source>
</reference>
<dbReference type="PROSITE" id="PS50103">
    <property type="entry name" value="ZF_C3H1"/>
    <property type="match status" value="1"/>
</dbReference>
<evidence type="ECO:0000259" key="6">
    <source>
        <dbReference type="PROSITE" id="PS50089"/>
    </source>
</evidence>
<evidence type="ECO:0008006" key="10">
    <source>
        <dbReference type="Google" id="ProtNLM"/>
    </source>
</evidence>
<dbReference type="InterPro" id="IPR000571">
    <property type="entry name" value="Znf_CCCH"/>
</dbReference>
<dbReference type="Proteomes" id="UP000195521">
    <property type="component" value="Unassembled WGS sequence"/>
</dbReference>
<evidence type="ECO:0000313" key="9">
    <source>
        <dbReference type="Proteomes" id="UP000195521"/>
    </source>
</evidence>